<protein>
    <submittedName>
        <fullName evidence="3">Uncharacterized protein</fullName>
    </submittedName>
</protein>
<dbReference type="Proteomes" id="UP000053201">
    <property type="component" value="Unassembled WGS sequence"/>
</dbReference>
<feature type="transmembrane region" description="Helical" evidence="2">
    <location>
        <begin position="184"/>
        <end position="202"/>
    </location>
</feature>
<dbReference type="VEuPathDB" id="FungiDB:SPPG_09229"/>
<organism evidence="3 4">
    <name type="scientific">Spizellomyces punctatus (strain DAOM BR117)</name>
    <dbReference type="NCBI Taxonomy" id="645134"/>
    <lineage>
        <taxon>Eukaryota</taxon>
        <taxon>Fungi</taxon>
        <taxon>Fungi incertae sedis</taxon>
        <taxon>Chytridiomycota</taxon>
        <taxon>Chytridiomycota incertae sedis</taxon>
        <taxon>Chytridiomycetes</taxon>
        <taxon>Spizellomycetales</taxon>
        <taxon>Spizellomycetaceae</taxon>
        <taxon>Spizellomyces</taxon>
    </lineage>
</organism>
<proteinExistence type="predicted"/>
<dbReference type="RefSeq" id="XP_016607533.1">
    <property type="nucleotide sequence ID" value="XM_016757386.1"/>
</dbReference>
<feature type="region of interest" description="Disordered" evidence="1">
    <location>
        <begin position="90"/>
        <end position="110"/>
    </location>
</feature>
<keyword evidence="4" id="KW-1185">Reference proteome</keyword>
<dbReference type="EMBL" id="KQ257457">
    <property type="protein sequence ID" value="KNC99493.1"/>
    <property type="molecule type" value="Genomic_DNA"/>
</dbReference>
<dbReference type="OrthoDB" id="2128775at2759"/>
<keyword evidence="2" id="KW-1133">Transmembrane helix</keyword>
<gene>
    <name evidence="3" type="ORF">SPPG_09229</name>
</gene>
<keyword evidence="2" id="KW-0472">Membrane</keyword>
<dbReference type="AlphaFoldDB" id="A0A0L0HFB9"/>
<evidence type="ECO:0000313" key="4">
    <source>
        <dbReference type="Proteomes" id="UP000053201"/>
    </source>
</evidence>
<feature type="transmembrane region" description="Helical" evidence="2">
    <location>
        <begin position="30"/>
        <end position="57"/>
    </location>
</feature>
<dbReference type="OMA" id="IAGMCEE"/>
<accession>A0A0L0HFB9</accession>
<evidence type="ECO:0000313" key="3">
    <source>
        <dbReference type="EMBL" id="KNC99493.1"/>
    </source>
</evidence>
<dbReference type="InParanoid" id="A0A0L0HFB9"/>
<evidence type="ECO:0000256" key="2">
    <source>
        <dbReference type="SAM" id="Phobius"/>
    </source>
</evidence>
<reference evidence="3 4" key="1">
    <citation type="submission" date="2009-08" db="EMBL/GenBank/DDBJ databases">
        <title>The Genome Sequence of Spizellomyces punctatus strain DAOM BR117.</title>
        <authorList>
            <consortium name="The Broad Institute Genome Sequencing Platform"/>
            <person name="Russ C."/>
            <person name="Cuomo C."/>
            <person name="Shea T."/>
            <person name="Young S.K."/>
            <person name="Zeng Q."/>
            <person name="Koehrsen M."/>
            <person name="Haas B."/>
            <person name="Borodovsky M."/>
            <person name="Guigo R."/>
            <person name="Alvarado L."/>
            <person name="Berlin A."/>
            <person name="Bochicchio J."/>
            <person name="Borenstein D."/>
            <person name="Chapman S."/>
            <person name="Chen Z."/>
            <person name="Engels R."/>
            <person name="Freedman E."/>
            <person name="Gellesch M."/>
            <person name="Goldberg J."/>
            <person name="Griggs A."/>
            <person name="Gujja S."/>
            <person name="Heiman D."/>
            <person name="Hepburn T."/>
            <person name="Howarth C."/>
            <person name="Jen D."/>
            <person name="Larson L."/>
            <person name="Lewis B."/>
            <person name="Mehta T."/>
            <person name="Park D."/>
            <person name="Pearson M."/>
            <person name="Roberts A."/>
            <person name="Saif S."/>
            <person name="Shenoy N."/>
            <person name="Sisk P."/>
            <person name="Stolte C."/>
            <person name="Sykes S."/>
            <person name="Thomson T."/>
            <person name="Walk T."/>
            <person name="White J."/>
            <person name="Yandava C."/>
            <person name="Burger G."/>
            <person name="Gray M.W."/>
            <person name="Holland P.W.H."/>
            <person name="King N."/>
            <person name="Lang F.B.F."/>
            <person name="Roger A.J."/>
            <person name="Ruiz-Trillo I."/>
            <person name="Lander E."/>
            <person name="Nusbaum C."/>
        </authorList>
    </citation>
    <scope>NUCLEOTIDE SEQUENCE [LARGE SCALE GENOMIC DNA]</scope>
    <source>
        <strain evidence="3 4">DAOM BR117</strain>
    </source>
</reference>
<sequence length="243" mass="26716">MSADTLFDARDHLLTVPPYHAHRSYMKSLWIVPAVLFGLYMLTLIGRFAATTVHIGWEATKDTVKRKAKSAVSIVSGSSVAPPSVTAAEIEPIEGEHSRATTVSPTDEQEEEEDWTSLWLRRLHRASRAARRSFLLSTVIATLASLPIEYACRVQPIDGTPGAPIPLPPCGTCLGNAASLPLTIMQWVFLALSVAWIFLDLFTSHASTVAGTHFVMTLLAQSLVLASFILAFKHWSNFRRRSC</sequence>
<evidence type="ECO:0000256" key="1">
    <source>
        <dbReference type="SAM" id="MobiDB-lite"/>
    </source>
</evidence>
<dbReference type="GeneID" id="27692354"/>
<name>A0A0L0HFB9_SPIPD</name>
<feature type="transmembrane region" description="Helical" evidence="2">
    <location>
        <begin position="214"/>
        <end position="232"/>
    </location>
</feature>
<keyword evidence="2" id="KW-0812">Transmembrane</keyword>